<gene>
    <name evidence="2" type="ORF">GXW78_02575</name>
</gene>
<accession>A0ABS5EBY2</accession>
<keyword evidence="1" id="KW-1133">Transmembrane helix</keyword>
<reference evidence="3" key="1">
    <citation type="journal article" date="2021" name="Syst. Appl. Microbiol.">
        <title>Roseomonas hellenica sp. nov., isolated from roots of wild-growing Alkanna tinctoria.</title>
        <authorList>
            <person name="Rat A."/>
            <person name="Naranjo H.D."/>
            <person name="Lebbe L."/>
            <person name="Cnockaert M."/>
            <person name="Krigas N."/>
            <person name="Grigoriadou K."/>
            <person name="Maloupa E."/>
            <person name="Willems A."/>
        </authorList>
    </citation>
    <scope>NUCLEOTIDE SEQUENCE [LARGE SCALE GENOMIC DNA]</scope>
    <source>
        <strain evidence="3">LMG 31159</strain>
    </source>
</reference>
<keyword evidence="1" id="KW-0472">Membrane</keyword>
<keyword evidence="3" id="KW-1185">Reference proteome</keyword>
<dbReference type="RefSeq" id="WP_211865787.1">
    <property type="nucleotide sequence ID" value="NZ_JAAEDI010000002.1"/>
</dbReference>
<protein>
    <recommendedName>
        <fullName evidence="4">SHOCT domain-containing protein</fullName>
    </recommendedName>
</protein>
<comment type="caution">
    <text evidence="2">The sequence shown here is derived from an EMBL/GenBank/DDBJ whole genome shotgun (WGS) entry which is preliminary data.</text>
</comment>
<feature type="transmembrane region" description="Helical" evidence="1">
    <location>
        <begin position="65"/>
        <end position="83"/>
    </location>
</feature>
<evidence type="ECO:0000313" key="3">
    <source>
        <dbReference type="Proteomes" id="UP000698752"/>
    </source>
</evidence>
<organism evidence="2 3">
    <name type="scientific">Neoroseomonas terrae</name>
    <dbReference type="NCBI Taxonomy" id="424799"/>
    <lineage>
        <taxon>Bacteria</taxon>
        <taxon>Pseudomonadati</taxon>
        <taxon>Pseudomonadota</taxon>
        <taxon>Alphaproteobacteria</taxon>
        <taxon>Acetobacterales</taxon>
        <taxon>Acetobacteraceae</taxon>
        <taxon>Neoroseomonas</taxon>
    </lineage>
</organism>
<sequence>MTPKEIADSRLARGEITLEEHKRIVEQLAPDSTMNRKFTAQATSMDQPATVAPRRAFSSTPLFKVATYAGTFVLLMGLATLFLRNQDANEFRRRCDTTLVAVGVNCDCFESRMRSQLSFAWYIPLLRGMIRPSNAEIEMMMARSIAQCRR</sequence>
<name>A0ABS5EBY2_9PROT</name>
<evidence type="ECO:0008006" key="4">
    <source>
        <dbReference type="Google" id="ProtNLM"/>
    </source>
</evidence>
<keyword evidence="1" id="KW-0812">Transmembrane</keyword>
<dbReference type="Proteomes" id="UP000698752">
    <property type="component" value="Unassembled WGS sequence"/>
</dbReference>
<evidence type="ECO:0000256" key="1">
    <source>
        <dbReference type="SAM" id="Phobius"/>
    </source>
</evidence>
<proteinExistence type="predicted"/>
<dbReference type="EMBL" id="JAAEDI010000002">
    <property type="protein sequence ID" value="MBR0648534.1"/>
    <property type="molecule type" value="Genomic_DNA"/>
</dbReference>
<evidence type="ECO:0000313" key="2">
    <source>
        <dbReference type="EMBL" id="MBR0648534.1"/>
    </source>
</evidence>